<dbReference type="EMBL" id="CM001224">
    <property type="protein sequence ID" value="KEH20487.1"/>
    <property type="molecule type" value="Genomic_DNA"/>
</dbReference>
<dbReference type="EMBL" id="PSQE01000008">
    <property type="protein sequence ID" value="RHN42186.1"/>
    <property type="molecule type" value="Genomic_DNA"/>
</dbReference>
<evidence type="ECO:0000313" key="2">
    <source>
        <dbReference type="EMBL" id="RHN42186.1"/>
    </source>
</evidence>
<reference evidence="2" key="4">
    <citation type="journal article" date="2018" name="Nat. Plants">
        <title>Whole-genome landscape of Medicago truncatula symbiotic genes.</title>
        <authorList>
            <person name="Pecrix Y."/>
            <person name="Gamas P."/>
            <person name="Carrere S."/>
        </authorList>
    </citation>
    <scope>NUCLEOTIDE SEQUENCE</scope>
    <source>
        <tissue evidence="2">Leaves</tissue>
    </source>
</reference>
<sequence>MLTWITNRIYYKRFSRKYHAAVPSEWAGTFKNGNSNRTRHYSAISESMHPTSVASLTILSTKMAYKYRSTDPSKTQTCSDPRLYADDYMETLQVAISLLSVHHCYDYLFSTSVPPFNQQTDI</sequence>
<reference evidence="1 4" key="1">
    <citation type="journal article" date="2011" name="Nature">
        <title>The Medicago genome provides insight into the evolution of rhizobial symbioses.</title>
        <authorList>
            <person name="Young N.D."/>
            <person name="Debelle F."/>
            <person name="Oldroyd G.E."/>
            <person name="Geurts R."/>
            <person name="Cannon S.B."/>
            <person name="Udvardi M.K."/>
            <person name="Benedito V.A."/>
            <person name="Mayer K.F."/>
            <person name="Gouzy J."/>
            <person name="Schoof H."/>
            <person name="Van de Peer Y."/>
            <person name="Proost S."/>
            <person name="Cook D.R."/>
            <person name="Meyers B.C."/>
            <person name="Spannagl M."/>
            <person name="Cheung F."/>
            <person name="De Mita S."/>
            <person name="Krishnakumar V."/>
            <person name="Gundlach H."/>
            <person name="Zhou S."/>
            <person name="Mudge J."/>
            <person name="Bharti A.K."/>
            <person name="Murray J.D."/>
            <person name="Naoumkina M.A."/>
            <person name="Rosen B."/>
            <person name="Silverstein K.A."/>
            <person name="Tang H."/>
            <person name="Rombauts S."/>
            <person name="Zhao P.X."/>
            <person name="Zhou P."/>
            <person name="Barbe V."/>
            <person name="Bardou P."/>
            <person name="Bechner M."/>
            <person name="Bellec A."/>
            <person name="Berger A."/>
            <person name="Berges H."/>
            <person name="Bidwell S."/>
            <person name="Bisseling T."/>
            <person name="Choisne N."/>
            <person name="Couloux A."/>
            <person name="Denny R."/>
            <person name="Deshpande S."/>
            <person name="Dai X."/>
            <person name="Doyle J.J."/>
            <person name="Dudez A.M."/>
            <person name="Farmer A.D."/>
            <person name="Fouteau S."/>
            <person name="Franken C."/>
            <person name="Gibelin C."/>
            <person name="Gish J."/>
            <person name="Goldstein S."/>
            <person name="Gonzalez A.J."/>
            <person name="Green P.J."/>
            <person name="Hallab A."/>
            <person name="Hartog M."/>
            <person name="Hua A."/>
            <person name="Humphray S.J."/>
            <person name="Jeong D.H."/>
            <person name="Jing Y."/>
            <person name="Jocker A."/>
            <person name="Kenton S.M."/>
            <person name="Kim D.J."/>
            <person name="Klee K."/>
            <person name="Lai H."/>
            <person name="Lang C."/>
            <person name="Lin S."/>
            <person name="Macmil S.L."/>
            <person name="Magdelenat G."/>
            <person name="Matthews L."/>
            <person name="McCorrison J."/>
            <person name="Monaghan E.L."/>
            <person name="Mun J.H."/>
            <person name="Najar F.Z."/>
            <person name="Nicholson C."/>
            <person name="Noirot C."/>
            <person name="O'Bleness M."/>
            <person name="Paule C.R."/>
            <person name="Poulain J."/>
            <person name="Prion F."/>
            <person name="Qin B."/>
            <person name="Qu C."/>
            <person name="Retzel E.F."/>
            <person name="Riddle C."/>
            <person name="Sallet E."/>
            <person name="Samain S."/>
            <person name="Samson N."/>
            <person name="Sanders I."/>
            <person name="Saurat O."/>
            <person name="Scarpelli C."/>
            <person name="Schiex T."/>
            <person name="Segurens B."/>
            <person name="Severin A.J."/>
            <person name="Sherrier D.J."/>
            <person name="Shi R."/>
            <person name="Sims S."/>
            <person name="Singer S.R."/>
            <person name="Sinharoy S."/>
            <person name="Sterck L."/>
            <person name="Viollet A."/>
            <person name="Wang B.B."/>
            <person name="Wang K."/>
            <person name="Wang M."/>
            <person name="Wang X."/>
            <person name="Warfsmann J."/>
            <person name="Weissenbach J."/>
            <person name="White D.D."/>
            <person name="White J.D."/>
            <person name="Wiley G.B."/>
            <person name="Wincker P."/>
            <person name="Xing Y."/>
            <person name="Yang L."/>
            <person name="Yao Z."/>
            <person name="Ying F."/>
            <person name="Zhai J."/>
            <person name="Zhou L."/>
            <person name="Zuber A."/>
            <person name="Denarie J."/>
            <person name="Dixon R.A."/>
            <person name="May G.D."/>
            <person name="Schwartz D.C."/>
            <person name="Rogers J."/>
            <person name="Quetier F."/>
            <person name="Town C.D."/>
            <person name="Roe B.A."/>
        </authorList>
    </citation>
    <scope>NUCLEOTIDE SEQUENCE [LARGE SCALE GENOMIC DNA]</scope>
    <source>
        <strain evidence="1">A17</strain>
        <strain evidence="3 4">cv. Jemalong A17</strain>
    </source>
</reference>
<reference evidence="1 4" key="2">
    <citation type="journal article" date="2014" name="BMC Genomics">
        <title>An improved genome release (version Mt4.0) for the model legume Medicago truncatula.</title>
        <authorList>
            <person name="Tang H."/>
            <person name="Krishnakumar V."/>
            <person name="Bidwell S."/>
            <person name="Rosen B."/>
            <person name="Chan A."/>
            <person name="Zhou S."/>
            <person name="Gentzbittel L."/>
            <person name="Childs K.L."/>
            <person name="Yandell M."/>
            <person name="Gundlach H."/>
            <person name="Mayer K.F."/>
            <person name="Schwartz D.C."/>
            <person name="Town C.D."/>
        </authorList>
    </citation>
    <scope>GENOME REANNOTATION</scope>
    <source>
        <strain evidence="1">A17</strain>
        <strain evidence="3 4">cv. Jemalong A17</strain>
    </source>
</reference>
<dbReference type="Proteomes" id="UP000265566">
    <property type="component" value="Chromosome 8"/>
</dbReference>
<reference evidence="3" key="3">
    <citation type="submission" date="2015-04" db="UniProtKB">
        <authorList>
            <consortium name="EnsemblPlants"/>
        </authorList>
    </citation>
    <scope>IDENTIFICATION</scope>
    <source>
        <strain evidence="3">cv. Jemalong A17</strain>
    </source>
</reference>
<evidence type="ECO:0000313" key="3">
    <source>
        <dbReference type="EnsemblPlants" id="KEH20487"/>
    </source>
</evidence>
<dbReference type="Gramene" id="rna48597">
    <property type="protein sequence ID" value="RHN42186.1"/>
    <property type="gene ID" value="gene48597"/>
</dbReference>
<dbReference type="HOGENOM" id="CLU_2030217_0_0_1"/>
<dbReference type="AlphaFoldDB" id="A0A072TSU4"/>
<proteinExistence type="predicted"/>
<protein>
    <submittedName>
        <fullName evidence="1 3">Uncharacterized protein</fullName>
    </submittedName>
</protein>
<name>A0A072TSU4_MEDTR</name>
<dbReference type="Proteomes" id="UP000002051">
    <property type="component" value="Chromosome 8"/>
</dbReference>
<accession>A0A072TSU4</accession>
<organism evidence="1 4">
    <name type="scientific">Medicago truncatula</name>
    <name type="common">Barrel medic</name>
    <name type="synonym">Medicago tribuloides</name>
    <dbReference type="NCBI Taxonomy" id="3880"/>
    <lineage>
        <taxon>Eukaryota</taxon>
        <taxon>Viridiplantae</taxon>
        <taxon>Streptophyta</taxon>
        <taxon>Embryophyta</taxon>
        <taxon>Tracheophyta</taxon>
        <taxon>Spermatophyta</taxon>
        <taxon>Magnoliopsida</taxon>
        <taxon>eudicotyledons</taxon>
        <taxon>Gunneridae</taxon>
        <taxon>Pentapetalae</taxon>
        <taxon>rosids</taxon>
        <taxon>fabids</taxon>
        <taxon>Fabales</taxon>
        <taxon>Fabaceae</taxon>
        <taxon>Papilionoideae</taxon>
        <taxon>50 kb inversion clade</taxon>
        <taxon>NPAAA clade</taxon>
        <taxon>Hologalegina</taxon>
        <taxon>IRL clade</taxon>
        <taxon>Trifolieae</taxon>
        <taxon>Medicago</taxon>
    </lineage>
</organism>
<evidence type="ECO:0000313" key="1">
    <source>
        <dbReference type="EMBL" id="KEH20487.1"/>
    </source>
</evidence>
<dbReference type="EnsemblPlants" id="KEH20487">
    <property type="protein sequence ID" value="KEH20487"/>
    <property type="gene ID" value="MTR_8g079110"/>
</dbReference>
<gene>
    <name evidence="1" type="ordered locus">MTR_8g079110</name>
    <name evidence="2" type="ORF">MtrunA17_Chr8g0374131</name>
</gene>
<evidence type="ECO:0000313" key="4">
    <source>
        <dbReference type="Proteomes" id="UP000002051"/>
    </source>
</evidence>
<keyword evidence="4" id="KW-1185">Reference proteome</keyword>